<dbReference type="HOGENOM" id="CLU_463930_0_0_1"/>
<feature type="signal peptide" evidence="3">
    <location>
        <begin position="1"/>
        <end position="24"/>
    </location>
</feature>
<keyword evidence="2" id="KW-0812">Transmembrane</keyword>
<reference evidence="4 5" key="1">
    <citation type="submission" date="2014-06" db="EMBL/GenBank/DDBJ databases">
        <authorList>
            <consortium name="DOE Joint Genome Institute"/>
            <person name="Kuo A."/>
            <person name="Kohler A."/>
            <person name="Nagy L.G."/>
            <person name="Floudas D."/>
            <person name="Copeland A."/>
            <person name="Barry K.W."/>
            <person name="Cichocki N."/>
            <person name="Veneault-Fourrey C."/>
            <person name="LaButti K."/>
            <person name="Lindquist E.A."/>
            <person name="Lipzen A."/>
            <person name="Lundell T."/>
            <person name="Morin E."/>
            <person name="Murat C."/>
            <person name="Sun H."/>
            <person name="Tunlid A."/>
            <person name="Henrissat B."/>
            <person name="Grigoriev I.V."/>
            <person name="Hibbett D.S."/>
            <person name="Martin F."/>
            <person name="Nordberg H.P."/>
            <person name="Cantor M.N."/>
            <person name="Hua S.X."/>
        </authorList>
    </citation>
    <scope>NUCLEOTIDE SEQUENCE [LARGE SCALE GENOMIC DNA]</scope>
    <source>
        <strain evidence="4 5">ATCC 200175</strain>
    </source>
</reference>
<keyword evidence="2" id="KW-0472">Membrane</keyword>
<name>A0A0C9TFB2_PAXIN</name>
<evidence type="ECO:0000313" key="4">
    <source>
        <dbReference type="EMBL" id="KIJ14285.1"/>
    </source>
</evidence>
<feature type="transmembrane region" description="Helical" evidence="2">
    <location>
        <begin position="40"/>
        <end position="63"/>
    </location>
</feature>
<feature type="compositionally biased region" description="Polar residues" evidence="1">
    <location>
        <begin position="534"/>
        <end position="544"/>
    </location>
</feature>
<feature type="chain" id="PRO_5002203560" evidence="3">
    <location>
        <begin position="25"/>
        <end position="611"/>
    </location>
</feature>
<feature type="region of interest" description="Disordered" evidence="1">
    <location>
        <begin position="348"/>
        <end position="411"/>
    </location>
</feature>
<evidence type="ECO:0000313" key="5">
    <source>
        <dbReference type="Proteomes" id="UP000053647"/>
    </source>
</evidence>
<keyword evidence="2" id="KW-1133">Transmembrane helix</keyword>
<feature type="region of interest" description="Disordered" evidence="1">
    <location>
        <begin position="427"/>
        <end position="504"/>
    </location>
</feature>
<sequence>MLFRNRVGVRPLWCFAVLPHATSALPVPYLSNGVTVGRYIPLIVISLCVFLVVIVFLGIKLLYMKHRRIGTIHSPHILHSSPIDFSSDFHSSTTLMSSGPGVRVKYGVSYRGLLVGCFGSPRWETRLRPKLDQEAWQRQQRASFMYQLHRGSRGRSSRSSCANPKPKNPSSSSRRIKSTSFFSFSSEASIDEEPVTAVSFLPLRLPTFPGDNPRKPSQQNRSSWHCVSDFGEPTRTRKLPEAYDSRIKRRTSQSSVRLVDGPSSGRVSYSFLSRLPPQSTLSSPFMGTRDSLQLSRHSSRYSRKPVSPLPPLPSYRPLILKRNPHHPAIDPIPAGEYLPPLQFSPPTSITSVFHSQQQSLDEKVSNTRGTRTNKSERLTSPDLPSAERILDSSPSDSVRTHGVTTTELPTGPFVIQRAPLVFAVQKMNRKPKHKRSRSRNGPGAGASPLRLALIPNNTVPAPPVLEDNTSDKENSQSGMATVLRTPSASSHSKSTALKKPLKSSLRQGSVMASHSVCSPDSAISARFTVTPSMSETSTQASSKNMGKCTDDQASLRTPVSEVDIGMLGLDRFHWNDESEELRMRPSHMKKDSRALISFWEEGGWIREQEQQ</sequence>
<feature type="compositionally biased region" description="Polar residues" evidence="1">
    <location>
        <begin position="215"/>
        <end position="225"/>
    </location>
</feature>
<feature type="compositionally biased region" description="Polar residues" evidence="1">
    <location>
        <begin position="392"/>
        <end position="408"/>
    </location>
</feature>
<organism evidence="4 5">
    <name type="scientific">Paxillus involutus ATCC 200175</name>
    <dbReference type="NCBI Taxonomy" id="664439"/>
    <lineage>
        <taxon>Eukaryota</taxon>
        <taxon>Fungi</taxon>
        <taxon>Dikarya</taxon>
        <taxon>Basidiomycota</taxon>
        <taxon>Agaricomycotina</taxon>
        <taxon>Agaricomycetes</taxon>
        <taxon>Agaricomycetidae</taxon>
        <taxon>Boletales</taxon>
        <taxon>Paxilineae</taxon>
        <taxon>Paxillaceae</taxon>
        <taxon>Paxillus</taxon>
    </lineage>
</organism>
<feature type="compositionally biased region" description="Polar residues" evidence="1">
    <location>
        <begin position="475"/>
        <end position="495"/>
    </location>
</feature>
<evidence type="ECO:0000256" key="3">
    <source>
        <dbReference type="SAM" id="SignalP"/>
    </source>
</evidence>
<evidence type="ECO:0000256" key="1">
    <source>
        <dbReference type="SAM" id="MobiDB-lite"/>
    </source>
</evidence>
<keyword evidence="5" id="KW-1185">Reference proteome</keyword>
<feature type="compositionally biased region" description="Polar residues" evidence="1">
    <location>
        <begin position="348"/>
        <end position="359"/>
    </location>
</feature>
<feature type="compositionally biased region" description="Polar residues" evidence="1">
    <location>
        <begin position="280"/>
        <end position="296"/>
    </location>
</feature>
<feature type="region of interest" description="Disordered" evidence="1">
    <location>
        <begin position="534"/>
        <end position="553"/>
    </location>
</feature>
<feature type="region of interest" description="Disordered" evidence="1">
    <location>
        <begin position="280"/>
        <end position="318"/>
    </location>
</feature>
<feature type="region of interest" description="Disordered" evidence="1">
    <location>
        <begin position="209"/>
        <end position="262"/>
    </location>
</feature>
<protein>
    <submittedName>
        <fullName evidence="4">Uncharacterized protein</fullName>
    </submittedName>
</protein>
<accession>A0A0C9TFB2</accession>
<proteinExistence type="predicted"/>
<feature type="compositionally biased region" description="Basic residues" evidence="1">
    <location>
        <begin position="427"/>
        <end position="438"/>
    </location>
</feature>
<dbReference type="EMBL" id="KN819344">
    <property type="protein sequence ID" value="KIJ14285.1"/>
    <property type="molecule type" value="Genomic_DNA"/>
</dbReference>
<feature type="compositionally biased region" description="Basic and acidic residues" evidence="1">
    <location>
        <begin position="232"/>
        <end position="246"/>
    </location>
</feature>
<dbReference type="AlphaFoldDB" id="A0A0C9TFB2"/>
<keyword evidence="3" id="KW-0732">Signal</keyword>
<gene>
    <name evidence="4" type="ORF">PAXINDRAFT_100256</name>
</gene>
<feature type="region of interest" description="Disordered" evidence="1">
    <location>
        <begin position="148"/>
        <end position="175"/>
    </location>
</feature>
<dbReference type="Proteomes" id="UP000053647">
    <property type="component" value="Unassembled WGS sequence"/>
</dbReference>
<dbReference type="OrthoDB" id="2753667at2759"/>
<feature type="compositionally biased region" description="Low complexity" evidence="1">
    <location>
        <begin position="157"/>
        <end position="175"/>
    </location>
</feature>
<evidence type="ECO:0000256" key="2">
    <source>
        <dbReference type="SAM" id="Phobius"/>
    </source>
</evidence>
<reference evidence="5" key="2">
    <citation type="submission" date="2015-01" db="EMBL/GenBank/DDBJ databases">
        <title>Evolutionary Origins and Diversification of the Mycorrhizal Mutualists.</title>
        <authorList>
            <consortium name="DOE Joint Genome Institute"/>
            <consortium name="Mycorrhizal Genomics Consortium"/>
            <person name="Kohler A."/>
            <person name="Kuo A."/>
            <person name="Nagy L.G."/>
            <person name="Floudas D."/>
            <person name="Copeland A."/>
            <person name="Barry K.W."/>
            <person name="Cichocki N."/>
            <person name="Veneault-Fourrey C."/>
            <person name="LaButti K."/>
            <person name="Lindquist E.A."/>
            <person name="Lipzen A."/>
            <person name="Lundell T."/>
            <person name="Morin E."/>
            <person name="Murat C."/>
            <person name="Riley R."/>
            <person name="Ohm R."/>
            <person name="Sun H."/>
            <person name="Tunlid A."/>
            <person name="Henrissat B."/>
            <person name="Grigoriev I.V."/>
            <person name="Hibbett D.S."/>
            <person name="Martin F."/>
        </authorList>
    </citation>
    <scope>NUCLEOTIDE SEQUENCE [LARGE SCALE GENOMIC DNA]</scope>
    <source>
        <strain evidence="5">ATCC 200175</strain>
    </source>
</reference>